<accession>A0A919X7D4</accession>
<feature type="chain" id="PRO_5039436755" description="DUF4363 family protein" evidence="1">
    <location>
        <begin position="20"/>
        <end position="112"/>
    </location>
</feature>
<dbReference type="InterPro" id="IPR025373">
    <property type="entry name" value="DUF4363"/>
</dbReference>
<protein>
    <recommendedName>
        <fullName evidence="4">DUF4363 family protein</fullName>
    </recommendedName>
</protein>
<comment type="caution">
    <text evidence="2">The sequence shown here is derived from an EMBL/GenBank/DDBJ whole genome shotgun (WGS) entry which is preliminary data.</text>
</comment>
<evidence type="ECO:0000313" key="2">
    <source>
        <dbReference type="EMBL" id="GIO25905.1"/>
    </source>
</evidence>
<evidence type="ECO:0000256" key="1">
    <source>
        <dbReference type="SAM" id="SignalP"/>
    </source>
</evidence>
<keyword evidence="1" id="KW-0732">Signal</keyword>
<name>A0A919X7D4_9BACI</name>
<evidence type="ECO:0008006" key="4">
    <source>
        <dbReference type="Google" id="ProtNLM"/>
    </source>
</evidence>
<organism evidence="2 3">
    <name type="scientific">Ornithinibacillus bavariensis</name>
    <dbReference type="NCBI Taxonomy" id="545502"/>
    <lineage>
        <taxon>Bacteria</taxon>
        <taxon>Bacillati</taxon>
        <taxon>Bacillota</taxon>
        <taxon>Bacilli</taxon>
        <taxon>Bacillales</taxon>
        <taxon>Bacillaceae</taxon>
        <taxon>Ornithinibacillus</taxon>
    </lineage>
</organism>
<reference evidence="2" key="1">
    <citation type="submission" date="2021-03" db="EMBL/GenBank/DDBJ databases">
        <title>Antimicrobial resistance genes in bacteria isolated from Japanese honey, and their potential for conferring macrolide and lincosamide resistance in the American foulbrood pathogen Paenibacillus larvae.</title>
        <authorList>
            <person name="Okamoto M."/>
            <person name="Kumagai M."/>
            <person name="Kanamori H."/>
            <person name="Takamatsu D."/>
        </authorList>
    </citation>
    <scope>NUCLEOTIDE SEQUENCE</scope>
    <source>
        <strain evidence="2">J43TS3</strain>
    </source>
</reference>
<evidence type="ECO:0000313" key="3">
    <source>
        <dbReference type="Proteomes" id="UP000676917"/>
    </source>
</evidence>
<dbReference type="Pfam" id="PF14276">
    <property type="entry name" value="DUF4363"/>
    <property type="match status" value="1"/>
</dbReference>
<dbReference type="EMBL" id="BORP01000001">
    <property type="protein sequence ID" value="GIO25905.1"/>
    <property type="molecule type" value="Genomic_DNA"/>
</dbReference>
<gene>
    <name evidence="2" type="ORF">J43TS3_05160</name>
</gene>
<keyword evidence="3" id="KW-1185">Reference proteome</keyword>
<dbReference type="RefSeq" id="WP_212919409.1">
    <property type="nucleotide sequence ID" value="NZ_BORP01000001.1"/>
</dbReference>
<sequence>MLKRIFILCSLLLCITACNDPIAGQPFFDRITAMEKSIKEEEWEISKKQWKEFNSHYKDNTWKLQLIGDENEYEGVHESLLRLEAAINQHDSTQALIELANIKAYLEQIYSM</sequence>
<feature type="signal peptide" evidence="1">
    <location>
        <begin position="1"/>
        <end position="19"/>
    </location>
</feature>
<dbReference type="AlphaFoldDB" id="A0A919X7D4"/>
<proteinExistence type="predicted"/>
<dbReference type="Proteomes" id="UP000676917">
    <property type="component" value="Unassembled WGS sequence"/>
</dbReference>